<feature type="signal peptide" evidence="1">
    <location>
        <begin position="1"/>
        <end position="30"/>
    </location>
</feature>
<dbReference type="RefSeq" id="WP_204130906.1">
    <property type="nucleotide sequence ID" value="NZ_JAFDVD010000008.1"/>
</dbReference>
<evidence type="ECO:0000313" key="3">
    <source>
        <dbReference type="Proteomes" id="UP001430172"/>
    </source>
</evidence>
<proteinExistence type="predicted"/>
<sequence>MSGVHVLHVIRAALGATTLLLAIVVPSAAAATPDAATPVGVGVVEAPMYLDCGALRGQVRKYAVDHAYCPAAGRTSGDVTPQNTVYGNCGSSFIYIEDPNWTSSTARFRYGFSSSKGIVVSRNLAVGYSGARGPGGFSDSGFMASTSYSHTSGERTTGSGYLYATLGGTVTLFWGASCTLLQPTDGEYIN</sequence>
<gene>
    <name evidence="2" type="ORF">JQN70_08635</name>
</gene>
<keyword evidence="3" id="KW-1185">Reference proteome</keyword>
<name>A0ABS2CKU6_9MICO</name>
<keyword evidence="1" id="KW-0732">Signal</keyword>
<evidence type="ECO:0008006" key="4">
    <source>
        <dbReference type="Google" id="ProtNLM"/>
    </source>
</evidence>
<comment type="caution">
    <text evidence="2">The sequence shown here is derived from an EMBL/GenBank/DDBJ whole genome shotgun (WGS) entry which is preliminary data.</text>
</comment>
<protein>
    <recommendedName>
        <fullName evidence="4">Peptidase inhibitor family I36</fullName>
    </recommendedName>
</protein>
<dbReference type="Proteomes" id="UP001430172">
    <property type="component" value="Unassembled WGS sequence"/>
</dbReference>
<dbReference type="EMBL" id="JAFDVD010000008">
    <property type="protein sequence ID" value="MBM6400448.1"/>
    <property type="molecule type" value="Genomic_DNA"/>
</dbReference>
<reference evidence="2" key="1">
    <citation type="submission" date="2021-02" db="EMBL/GenBank/DDBJ databases">
        <title>Phycicoccus sp. MQZ13P-5T, whole genome shotgun sequence.</title>
        <authorList>
            <person name="Tuo L."/>
        </authorList>
    </citation>
    <scope>NUCLEOTIDE SEQUENCE</scope>
    <source>
        <strain evidence="2">MQZ13P-5</strain>
    </source>
</reference>
<feature type="chain" id="PRO_5046188165" description="Peptidase inhibitor family I36" evidence="1">
    <location>
        <begin position="31"/>
        <end position="190"/>
    </location>
</feature>
<evidence type="ECO:0000313" key="2">
    <source>
        <dbReference type="EMBL" id="MBM6400448.1"/>
    </source>
</evidence>
<organism evidence="2 3">
    <name type="scientific">Phycicoccus sonneratiae</name>
    <dbReference type="NCBI Taxonomy" id="2807628"/>
    <lineage>
        <taxon>Bacteria</taxon>
        <taxon>Bacillati</taxon>
        <taxon>Actinomycetota</taxon>
        <taxon>Actinomycetes</taxon>
        <taxon>Micrococcales</taxon>
        <taxon>Intrasporangiaceae</taxon>
        <taxon>Phycicoccus</taxon>
    </lineage>
</organism>
<accession>A0ABS2CKU6</accession>
<evidence type="ECO:0000256" key="1">
    <source>
        <dbReference type="SAM" id="SignalP"/>
    </source>
</evidence>